<dbReference type="AlphaFoldDB" id="A0AAE0WMQ1"/>
<reference evidence="2" key="1">
    <citation type="submission" date="2023-07" db="EMBL/GenBank/DDBJ databases">
        <title>Black Yeasts Isolated from many extreme environments.</title>
        <authorList>
            <person name="Coleine C."/>
            <person name="Stajich J.E."/>
            <person name="Selbmann L."/>
        </authorList>
    </citation>
    <scope>NUCLEOTIDE SEQUENCE</scope>
    <source>
        <strain evidence="2">CCFEE 5485</strain>
    </source>
</reference>
<evidence type="ECO:0000313" key="2">
    <source>
        <dbReference type="EMBL" id="KAK3674525.1"/>
    </source>
</evidence>
<comment type="caution">
    <text evidence="2">The sequence shown here is derived from an EMBL/GenBank/DDBJ whole genome shotgun (WGS) entry which is preliminary data.</text>
</comment>
<sequence>MPRNLTITPAPYKSSRLAIPPTPFSPRLPITPAKLSTSPPRKAQLSSTQTPAQTHGAILTLRPPPTEPLNWLWQCHVCTRVYQLGVTRRCLDDGHFFCAGTTTVKRSRKTNKRTVKHKACASEFDYQGWKNWGVWRRSVEERVDAARGMVELSEGIDGEPMEDVEMHVREAEQGYMETKEAEWFSGAWKKEGFWRPRKNCWGSCDYPSECRWGKQYGVSTPIAAVPSLSAKVKSDSVTSGNRAKKATLVTFGDILDDGSMDDTAPAAGLTTDVEMGEGHLVEDSDGLWTTNGDKSLDRKPSLDDLLASVKRRKRKSAGGLPSPLGSNPPSPTAKQSHVSDTDMTDADLAATIGSSATASVLQRAFDDFELDVKKSFERAGGLVAGWASSLRGSASSTSLPGVGSSASSTEDKDGKVDGTVVVKALRLGRKKGFSFGGSDVMDL</sequence>
<keyword evidence="3" id="KW-1185">Reference proteome</keyword>
<dbReference type="EMBL" id="JAUTXT010000019">
    <property type="protein sequence ID" value="KAK3674525.1"/>
    <property type="molecule type" value="Genomic_DNA"/>
</dbReference>
<evidence type="ECO:0000256" key="1">
    <source>
        <dbReference type="SAM" id="MobiDB-lite"/>
    </source>
</evidence>
<evidence type="ECO:0000313" key="3">
    <source>
        <dbReference type="Proteomes" id="UP001274830"/>
    </source>
</evidence>
<proteinExistence type="predicted"/>
<dbReference type="Proteomes" id="UP001274830">
    <property type="component" value="Unassembled WGS sequence"/>
</dbReference>
<accession>A0AAE0WMQ1</accession>
<feature type="region of interest" description="Disordered" evidence="1">
    <location>
        <begin position="254"/>
        <end position="276"/>
    </location>
</feature>
<feature type="region of interest" description="Disordered" evidence="1">
    <location>
        <begin position="1"/>
        <end position="54"/>
    </location>
</feature>
<feature type="compositionally biased region" description="Polar residues" evidence="1">
    <location>
        <begin position="34"/>
        <end position="53"/>
    </location>
</feature>
<feature type="region of interest" description="Disordered" evidence="1">
    <location>
        <begin position="391"/>
        <end position="414"/>
    </location>
</feature>
<feature type="region of interest" description="Disordered" evidence="1">
    <location>
        <begin position="282"/>
        <end position="301"/>
    </location>
</feature>
<organism evidence="2 3">
    <name type="scientific">Recurvomyces mirabilis</name>
    <dbReference type="NCBI Taxonomy" id="574656"/>
    <lineage>
        <taxon>Eukaryota</taxon>
        <taxon>Fungi</taxon>
        <taxon>Dikarya</taxon>
        <taxon>Ascomycota</taxon>
        <taxon>Pezizomycotina</taxon>
        <taxon>Dothideomycetes</taxon>
        <taxon>Dothideomycetidae</taxon>
        <taxon>Mycosphaerellales</taxon>
        <taxon>Teratosphaeriaceae</taxon>
        <taxon>Recurvomyces</taxon>
    </lineage>
</organism>
<name>A0AAE0WMQ1_9PEZI</name>
<protein>
    <submittedName>
        <fullName evidence="2">Uncharacterized protein</fullName>
    </submittedName>
</protein>
<feature type="region of interest" description="Disordered" evidence="1">
    <location>
        <begin position="311"/>
        <end position="341"/>
    </location>
</feature>
<gene>
    <name evidence="2" type="ORF">LTR78_005611</name>
</gene>